<dbReference type="Pfam" id="PF20256">
    <property type="entry name" value="MoCoBD_2"/>
    <property type="match status" value="1"/>
</dbReference>
<dbReference type="InterPro" id="IPR037165">
    <property type="entry name" value="AldOxase/xan_DH_Mopterin-bd_sf"/>
</dbReference>
<gene>
    <name evidence="2" type="ORF">RM704_23035</name>
</gene>
<feature type="domain" description="Aldehyde oxidase/xanthine dehydrogenase second molybdopterin binding" evidence="1">
    <location>
        <begin position="57"/>
        <end position="110"/>
    </location>
</feature>
<comment type="caution">
    <text evidence="2">The sequence shown here is derived from an EMBL/GenBank/DDBJ whole genome shotgun (WGS) entry which is preliminary data.</text>
</comment>
<dbReference type="Proteomes" id="UP001180737">
    <property type="component" value="Unassembled WGS sequence"/>
</dbReference>
<protein>
    <submittedName>
        <fullName evidence="2">Molybdopterin cofactor-binding domain-containing protein</fullName>
    </submittedName>
</protein>
<proteinExistence type="predicted"/>
<evidence type="ECO:0000259" key="1">
    <source>
        <dbReference type="Pfam" id="PF20256"/>
    </source>
</evidence>
<dbReference type="Gene3D" id="3.30.365.10">
    <property type="entry name" value="Aldehyde oxidase/xanthine dehydrogenase, molybdopterin binding domain"/>
    <property type="match status" value="1"/>
</dbReference>
<organism evidence="2 3">
    <name type="scientific">Streptomyces gottesmaniae</name>
    <dbReference type="NCBI Taxonomy" id="3075518"/>
    <lineage>
        <taxon>Bacteria</taxon>
        <taxon>Bacillati</taxon>
        <taxon>Actinomycetota</taxon>
        <taxon>Actinomycetes</taxon>
        <taxon>Kitasatosporales</taxon>
        <taxon>Streptomycetaceae</taxon>
        <taxon>Streptomyces</taxon>
    </lineage>
</organism>
<evidence type="ECO:0000313" key="2">
    <source>
        <dbReference type="EMBL" id="MDT0570313.1"/>
    </source>
</evidence>
<dbReference type="EMBL" id="JAVRFJ010000020">
    <property type="protein sequence ID" value="MDT0570313.1"/>
    <property type="molecule type" value="Genomic_DNA"/>
</dbReference>
<dbReference type="RefSeq" id="WP_311591120.1">
    <property type="nucleotide sequence ID" value="NZ_JAVRFJ010000020.1"/>
</dbReference>
<dbReference type="InterPro" id="IPR046867">
    <property type="entry name" value="AldOxase/xan_DH_MoCoBD2"/>
</dbReference>
<keyword evidence="3" id="KW-1185">Reference proteome</keyword>
<name>A0ABU2Z155_9ACTN</name>
<reference evidence="2" key="1">
    <citation type="submission" date="2024-05" db="EMBL/GenBank/DDBJ databases">
        <title>30 novel species of actinomycetes from the DSMZ collection.</title>
        <authorList>
            <person name="Nouioui I."/>
        </authorList>
    </citation>
    <scope>NUCLEOTIDE SEQUENCE</scope>
    <source>
        <strain evidence="2">DSM 3412</strain>
    </source>
</reference>
<sequence>MGRTRTGGGSKEEVLRRAKVPHLEAVVGSDTRLGRIAGRARFLSNFMLDAQRWVKAASGVQFREVGVDAETGETRVSRWVGVFDIGRVINAKTSASQMRGGIVMGLGLGLGPGLGLAMAGETLVDPRNGRIMNPAWPSTTSRCTSTFRRSTCPSWTTRIRRCRSAFSATARCP</sequence>
<accession>A0ABU2Z155</accession>
<evidence type="ECO:0000313" key="3">
    <source>
        <dbReference type="Proteomes" id="UP001180737"/>
    </source>
</evidence>
<dbReference type="SUPFAM" id="SSF56003">
    <property type="entry name" value="Molybdenum cofactor-binding domain"/>
    <property type="match status" value="1"/>
</dbReference>